<protein>
    <recommendedName>
        <fullName evidence="4">Transmembrane protein</fullName>
    </recommendedName>
</protein>
<evidence type="ECO:0008006" key="4">
    <source>
        <dbReference type="Google" id="ProtNLM"/>
    </source>
</evidence>
<evidence type="ECO:0000313" key="2">
    <source>
        <dbReference type="EMBL" id="KIL59878.1"/>
    </source>
</evidence>
<keyword evidence="1" id="KW-0472">Membrane</keyword>
<keyword evidence="1" id="KW-0812">Transmembrane</keyword>
<sequence>MRAVSKVSESACCSAYHVDQCGQAGHSDDRRDCTDSVDDDHSSCFAESRQRLPLAPISPVSERNPWTELYGRLGPNGASASATAAKKAPAQPTKSAAMLAPILFYLLPLCVLIYIQSSCPANEAESRRFPSEGAADTGESRIGRGVACSDCRKQVEHARWQKIRREIRRAINKFCLSACSHYHWFYSISFHWS</sequence>
<feature type="transmembrane region" description="Helical" evidence="1">
    <location>
        <begin position="96"/>
        <end position="115"/>
    </location>
</feature>
<organism evidence="2 3">
    <name type="scientific">Amanita muscaria (strain Koide BX008)</name>
    <dbReference type="NCBI Taxonomy" id="946122"/>
    <lineage>
        <taxon>Eukaryota</taxon>
        <taxon>Fungi</taxon>
        <taxon>Dikarya</taxon>
        <taxon>Basidiomycota</taxon>
        <taxon>Agaricomycotina</taxon>
        <taxon>Agaricomycetes</taxon>
        <taxon>Agaricomycetidae</taxon>
        <taxon>Agaricales</taxon>
        <taxon>Pluteineae</taxon>
        <taxon>Amanitaceae</taxon>
        <taxon>Amanita</taxon>
    </lineage>
</organism>
<gene>
    <name evidence="2" type="ORF">M378DRAFT_966444</name>
</gene>
<accession>A0A0C2WU55</accession>
<evidence type="ECO:0000256" key="1">
    <source>
        <dbReference type="SAM" id="Phobius"/>
    </source>
</evidence>
<dbReference type="EMBL" id="KN818308">
    <property type="protein sequence ID" value="KIL59878.1"/>
    <property type="molecule type" value="Genomic_DNA"/>
</dbReference>
<reference evidence="2 3" key="1">
    <citation type="submission" date="2014-04" db="EMBL/GenBank/DDBJ databases">
        <title>Evolutionary Origins and Diversification of the Mycorrhizal Mutualists.</title>
        <authorList>
            <consortium name="DOE Joint Genome Institute"/>
            <consortium name="Mycorrhizal Genomics Consortium"/>
            <person name="Kohler A."/>
            <person name="Kuo A."/>
            <person name="Nagy L.G."/>
            <person name="Floudas D."/>
            <person name="Copeland A."/>
            <person name="Barry K.W."/>
            <person name="Cichocki N."/>
            <person name="Veneault-Fourrey C."/>
            <person name="LaButti K."/>
            <person name="Lindquist E.A."/>
            <person name="Lipzen A."/>
            <person name="Lundell T."/>
            <person name="Morin E."/>
            <person name="Murat C."/>
            <person name="Riley R."/>
            <person name="Ohm R."/>
            <person name="Sun H."/>
            <person name="Tunlid A."/>
            <person name="Henrissat B."/>
            <person name="Grigoriev I.V."/>
            <person name="Hibbett D.S."/>
            <person name="Martin F."/>
        </authorList>
    </citation>
    <scope>NUCLEOTIDE SEQUENCE [LARGE SCALE GENOMIC DNA]</scope>
    <source>
        <strain evidence="2 3">Koide BX008</strain>
    </source>
</reference>
<keyword evidence="1" id="KW-1133">Transmembrane helix</keyword>
<dbReference type="Proteomes" id="UP000054549">
    <property type="component" value="Unassembled WGS sequence"/>
</dbReference>
<dbReference type="AlphaFoldDB" id="A0A0C2WU55"/>
<evidence type="ECO:0000313" key="3">
    <source>
        <dbReference type="Proteomes" id="UP000054549"/>
    </source>
</evidence>
<keyword evidence="3" id="KW-1185">Reference proteome</keyword>
<name>A0A0C2WU55_AMAMK</name>
<dbReference type="HOGENOM" id="CLU_1408405_0_0_1"/>
<proteinExistence type="predicted"/>
<dbReference type="InParanoid" id="A0A0C2WU55"/>